<dbReference type="SUPFAM" id="SSF53098">
    <property type="entry name" value="Ribonuclease H-like"/>
    <property type="match status" value="1"/>
</dbReference>
<dbReference type="Pfam" id="PF01609">
    <property type="entry name" value="DDE_Tnp_1"/>
    <property type="match status" value="1"/>
</dbReference>
<dbReference type="EMBL" id="CP025958">
    <property type="protein sequence ID" value="AWM37095.1"/>
    <property type="molecule type" value="Genomic_DNA"/>
</dbReference>
<name>A0A2Z3H1T3_9BACT</name>
<evidence type="ECO:0000313" key="3">
    <source>
        <dbReference type="EMBL" id="AWM37095.1"/>
    </source>
</evidence>
<proteinExistence type="predicted"/>
<gene>
    <name evidence="3" type="ORF">C1280_08695</name>
</gene>
<feature type="compositionally biased region" description="Basic residues" evidence="1">
    <location>
        <begin position="300"/>
        <end position="310"/>
    </location>
</feature>
<dbReference type="InterPro" id="IPR002559">
    <property type="entry name" value="Transposase_11"/>
</dbReference>
<dbReference type="GO" id="GO:0003677">
    <property type="term" value="F:DNA binding"/>
    <property type="evidence" value="ECO:0007669"/>
    <property type="project" value="InterPro"/>
</dbReference>
<accession>A0A2Z3H1T3</accession>
<organism evidence="3 4">
    <name type="scientific">Gemmata obscuriglobus</name>
    <dbReference type="NCBI Taxonomy" id="114"/>
    <lineage>
        <taxon>Bacteria</taxon>
        <taxon>Pseudomonadati</taxon>
        <taxon>Planctomycetota</taxon>
        <taxon>Planctomycetia</taxon>
        <taxon>Gemmatales</taxon>
        <taxon>Gemmataceae</taxon>
        <taxon>Gemmata</taxon>
    </lineage>
</organism>
<dbReference type="PANTHER" id="PTHR37529">
    <property type="entry name" value="TRANSPOSASE INSG FOR INSERTION SEQUENCE ELEMENT IS4-RELATED"/>
    <property type="match status" value="1"/>
</dbReference>
<feature type="region of interest" description="Disordered" evidence="1">
    <location>
        <begin position="300"/>
        <end position="323"/>
    </location>
</feature>
<protein>
    <recommendedName>
        <fullName evidence="2">Transposase IS4-like domain-containing protein</fullName>
    </recommendedName>
</protein>
<dbReference type="RefSeq" id="WP_081471407.1">
    <property type="nucleotide sequence ID" value="NZ_CP025958.1"/>
</dbReference>
<sequence>MASCLTWPPPPNNARVFGRPGSHRSPAAFPQVRVLGLCELGTHVLWRTLTKPCHRSEVTMAPYLLRCLQNDMLLLWDRGFLSYDLVQQVRQRCAHLLARIKSNLVFRPLHRLPDGSYRAKLYPSPRHRHRDEGGVMVRIIEYALNDPGRVGSGQKHRLLNTLVDARRHPAPQVIVQYHERWEEELTIDELKTHQRERPVLRSETPGGVVQEIQGLVLAHYVVRVLMCEAAKQNKRSPRRMSFTGALKILRCRLPECPKSPKRQHAWYADLIAEIAEEVLPERRNRINPRVIKRNMTNWNKKRSEHRRGRQPTKNFRQSIVMLN</sequence>
<dbReference type="Proteomes" id="UP000245802">
    <property type="component" value="Chromosome"/>
</dbReference>
<keyword evidence="4" id="KW-1185">Reference proteome</keyword>
<dbReference type="PANTHER" id="PTHR37529:SF1">
    <property type="entry name" value="TRANSPOSASE INSG FOR INSERTION SEQUENCE ELEMENT IS4-RELATED"/>
    <property type="match status" value="1"/>
</dbReference>
<dbReference type="GO" id="GO:0006313">
    <property type="term" value="P:DNA transposition"/>
    <property type="evidence" value="ECO:0007669"/>
    <property type="project" value="InterPro"/>
</dbReference>
<evidence type="ECO:0000313" key="4">
    <source>
        <dbReference type="Proteomes" id="UP000245802"/>
    </source>
</evidence>
<reference evidence="3 4" key="1">
    <citation type="submission" date="2018-01" db="EMBL/GenBank/DDBJ databases">
        <title>G. obscuriglobus.</title>
        <authorList>
            <person name="Franke J."/>
            <person name="Blomberg W."/>
            <person name="Selmecki A."/>
        </authorList>
    </citation>
    <scope>NUCLEOTIDE SEQUENCE [LARGE SCALE GENOMIC DNA]</scope>
    <source>
        <strain evidence="3 4">DSM 5831</strain>
    </source>
</reference>
<dbReference type="OrthoDB" id="241603at2"/>
<evidence type="ECO:0000259" key="2">
    <source>
        <dbReference type="Pfam" id="PF01609"/>
    </source>
</evidence>
<feature type="domain" description="Transposase IS4-like" evidence="2">
    <location>
        <begin position="25"/>
        <end position="219"/>
    </location>
</feature>
<dbReference type="KEGG" id="gog:C1280_08695"/>
<dbReference type="InterPro" id="IPR012337">
    <property type="entry name" value="RNaseH-like_sf"/>
</dbReference>
<dbReference type="AlphaFoldDB" id="A0A2Z3H1T3"/>
<evidence type="ECO:0000256" key="1">
    <source>
        <dbReference type="SAM" id="MobiDB-lite"/>
    </source>
</evidence>
<dbReference type="GO" id="GO:0004803">
    <property type="term" value="F:transposase activity"/>
    <property type="evidence" value="ECO:0007669"/>
    <property type="project" value="InterPro"/>
</dbReference>